<dbReference type="EMBL" id="CP092488">
    <property type="protein sequence ID" value="UMB71085.1"/>
    <property type="molecule type" value="Genomic_DNA"/>
</dbReference>
<evidence type="ECO:0000313" key="2">
    <source>
        <dbReference type="EMBL" id="UMB71085.1"/>
    </source>
</evidence>
<dbReference type="InterPro" id="IPR000014">
    <property type="entry name" value="PAS"/>
</dbReference>
<dbReference type="Pfam" id="PF13426">
    <property type="entry name" value="PAS_9"/>
    <property type="match status" value="1"/>
</dbReference>
<dbReference type="InterPro" id="IPR035965">
    <property type="entry name" value="PAS-like_dom_sf"/>
</dbReference>
<dbReference type="SUPFAM" id="SSF55785">
    <property type="entry name" value="PYP-like sensor domain (PAS domain)"/>
    <property type="match status" value="1"/>
</dbReference>
<dbReference type="SMART" id="SM00091">
    <property type="entry name" value="PAS"/>
    <property type="match status" value="1"/>
</dbReference>
<keyword evidence="3" id="KW-1185">Reference proteome</keyword>
<evidence type="ECO:0000313" key="3">
    <source>
        <dbReference type="Proteomes" id="UP001055336"/>
    </source>
</evidence>
<sequence length="150" mass="16582">MSPRAASVLIDQRQRRPRGESAIEFLRDFPALLALSRLPVPILAVDDGGAIEFVNEAFAAMVGYRRQDLLTMTAQSLIDCFEPLDYGIVAMLREHANTVIRLRHADGWTMPALLSDSVLIRVNENLAVVVMTDLTEIAWHTSPDDGLLPG</sequence>
<proteinExistence type="predicted"/>
<name>A0ABY3VNS2_9MYCO</name>
<dbReference type="PROSITE" id="PS50112">
    <property type="entry name" value="PAS"/>
    <property type="match status" value="1"/>
</dbReference>
<dbReference type="Gene3D" id="3.30.450.20">
    <property type="entry name" value="PAS domain"/>
    <property type="match status" value="1"/>
</dbReference>
<organism evidence="2 3">
    <name type="scientific">Mycobacterium paraterrae</name>
    <dbReference type="NCBI Taxonomy" id="577492"/>
    <lineage>
        <taxon>Bacteria</taxon>
        <taxon>Bacillati</taxon>
        <taxon>Actinomycetota</taxon>
        <taxon>Actinomycetes</taxon>
        <taxon>Mycobacteriales</taxon>
        <taxon>Mycobacteriaceae</taxon>
        <taxon>Mycobacterium</taxon>
    </lineage>
</organism>
<evidence type="ECO:0000259" key="1">
    <source>
        <dbReference type="PROSITE" id="PS50112"/>
    </source>
</evidence>
<accession>A0ABY3VNS2</accession>
<dbReference type="Proteomes" id="UP001055336">
    <property type="component" value="Chromosome"/>
</dbReference>
<protein>
    <submittedName>
        <fullName evidence="2">PAS domain-containing protein</fullName>
    </submittedName>
</protein>
<feature type="domain" description="PAS" evidence="1">
    <location>
        <begin position="34"/>
        <end position="85"/>
    </location>
</feature>
<dbReference type="RefSeq" id="WP_240262838.1">
    <property type="nucleotide sequence ID" value="NZ_CP092488.2"/>
</dbReference>
<gene>
    <name evidence="2" type="ORF">MKK62_07365</name>
</gene>
<dbReference type="NCBIfam" id="TIGR00229">
    <property type="entry name" value="sensory_box"/>
    <property type="match status" value="1"/>
</dbReference>
<reference evidence="2" key="1">
    <citation type="submission" date="2022-08" db="EMBL/GenBank/DDBJ databases">
        <title>Whole genome sequencing of non-tuberculosis mycobacteria type-strains.</title>
        <authorList>
            <person name="Igarashi Y."/>
            <person name="Osugi A."/>
            <person name="Mitarai S."/>
        </authorList>
    </citation>
    <scope>NUCLEOTIDE SEQUENCE</scope>
    <source>
        <strain evidence="2">DSM 45127</strain>
    </source>
</reference>
<dbReference type="CDD" id="cd00130">
    <property type="entry name" value="PAS"/>
    <property type="match status" value="1"/>
</dbReference>